<sequence>MNTIKDIVKNEVPQDVILFLATDQGISHPQLDRLYSSSDWPFLSDNTSLILLINHMISEGLISFSGKAYVKGPHWREPQFLTEKKYKLAP</sequence>
<name>A0A2V4ICS3_9PSED</name>
<comment type="caution">
    <text evidence="1">The sequence shown here is derived from an EMBL/GenBank/DDBJ whole genome shotgun (WGS) entry which is preliminary data.</text>
</comment>
<protein>
    <submittedName>
        <fullName evidence="1">Uncharacterized protein</fullName>
    </submittedName>
</protein>
<dbReference type="RefSeq" id="WP_110703826.1">
    <property type="nucleotide sequence ID" value="NZ_CP151184.1"/>
</dbReference>
<gene>
    <name evidence="1" type="ORF">DMX07_22985</name>
</gene>
<organism evidence="1 2">
    <name type="scientific">Pseudomonas soli</name>
    <dbReference type="NCBI Taxonomy" id="1306993"/>
    <lineage>
        <taxon>Bacteria</taxon>
        <taxon>Pseudomonadati</taxon>
        <taxon>Pseudomonadota</taxon>
        <taxon>Gammaproteobacteria</taxon>
        <taxon>Pseudomonadales</taxon>
        <taxon>Pseudomonadaceae</taxon>
        <taxon>Pseudomonas</taxon>
    </lineage>
</organism>
<accession>A0A2V4ICS3</accession>
<evidence type="ECO:0000313" key="2">
    <source>
        <dbReference type="Proteomes" id="UP000247620"/>
    </source>
</evidence>
<dbReference type="EMBL" id="QJRO01000023">
    <property type="protein sequence ID" value="PYB75876.1"/>
    <property type="molecule type" value="Genomic_DNA"/>
</dbReference>
<dbReference type="Proteomes" id="UP000247620">
    <property type="component" value="Unassembled WGS sequence"/>
</dbReference>
<dbReference type="AlphaFoldDB" id="A0A2V4ICS3"/>
<proteinExistence type="predicted"/>
<reference evidence="1 2" key="1">
    <citation type="submission" date="2018-06" db="EMBL/GenBank/DDBJ databases">
        <title>Pseudomonas diversity within urban Lake Michigan freshwaters.</title>
        <authorList>
            <person name="Batrich M."/>
            <person name="Hatzopoulos T."/>
            <person name="Putonti C."/>
        </authorList>
    </citation>
    <scope>NUCLEOTIDE SEQUENCE [LARGE SCALE GENOMIC DNA]</scope>
    <source>
        <strain evidence="1 2">LBp-160603</strain>
    </source>
</reference>
<evidence type="ECO:0000313" key="1">
    <source>
        <dbReference type="EMBL" id="PYB75876.1"/>
    </source>
</evidence>